<evidence type="ECO:0000259" key="3">
    <source>
        <dbReference type="Pfam" id="PF01464"/>
    </source>
</evidence>
<evidence type="ECO:0000256" key="2">
    <source>
        <dbReference type="SAM" id="SignalP"/>
    </source>
</evidence>
<dbReference type="RefSeq" id="WP_169656950.1">
    <property type="nucleotide sequence ID" value="NZ_JABANE010000026.1"/>
</dbReference>
<comment type="caution">
    <text evidence="4">The sequence shown here is derived from an EMBL/GenBank/DDBJ whole genome shotgun (WGS) entry which is preliminary data.</text>
</comment>
<dbReference type="Pfam" id="PF01464">
    <property type="entry name" value="SLT"/>
    <property type="match status" value="1"/>
</dbReference>
<dbReference type="GO" id="GO:0008933">
    <property type="term" value="F:peptidoglycan lytic transglycosylase activity"/>
    <property type="evidence" value="ECO:0007669"/>
    <property type="project" value="InterPro"/>
</dbReference>
<dbReference type="SUPFAM" id="SSF53955">
    <property type="entry name" value="Lysozyme-like"/>
    <property type="match status" value="1"/>
</dbReference>
<sequence length="207" mass="23922">MNKLVPLIISFSLLSCGVMATTTIPDSIVVANQVILIDEDGKKRILQKYLSLTKSQKFYHEYLSQVNQSIFNVNGILSKYKLHTDLKYVAALESHMNPKAESRTGAKGIWQFKYDTAMELGLIYDNADKRECVMASTHAVAQYFMHHLDYLEEDYLKVILAHHLGLQGTLMYMKNQRIQKLNQINKNTHIYLIHYLAHYIALNKHFN</sequence>
<gene>
    <name evidence="4" type="ORF">HHU12_11815</name>
</gene>
<organism evidence="4 5">
    <name type="scientific">Flammeovirga aprica JL-4</name>
    <dbReference type="NCBI Taxonomy" id="694437"/>
    <lineage>
        <taxon>Bacteria</taxon>
        <taxon>Pseudomonadati</taxon>
        <taxon>Bacteroidota</taxon>
        <taxon>Cytophagia</taxon>
        <taxon>Cytophagales</taxon>
        <taxon>Flammeovirgaceae</taxon>
        <taxon>Flammeovirga</taxon>
    </lineage>
</organism>
<feature type="domain" description="Transglycosylase SLT" evidence="3">
    <location>
        <begin position="86"/>
        <end position="180"/>
    </location>
</feature>
<evidence type="ECO:0000313" key="4">
    <source>
        <dbReference type="EMBL" id="NME68649.1"/>
    </source>
</evidence>
<comment type="similarity">
    <text evidence="1">Belongs to the transglycosylase Slt family.</text>
</comment>
<dbReference type="InterPro" id="IPR008258">
    <property type="entry name" value="Transglycosylase_SLT_dom_1"/>
</dbReference>
<name>A0A7X9P334_9BACT</name>
<reference evidence="4 5" key="1">
    <citation type="submission" date="2020-04" db="EMBL/GenBank/DDBJ databases">
        <title>Flammeovirga sp. SR4, a novel species isolated from seawater.</title>
        <authorList>
            <person name="Wang X."/>
        </authorList>
    </citation>
    <scope>NUCLEOTIDE SEQUENCE [LARGE SCALE GENOMIC DNA]</scope>
    <source>
        <strain evidence="4 5">ATCC 23126</strain>
    </source>
</reference>
<evidence type="ECO:0000256" key="1">
    <source>
        <dbReference type="ARBA" id="ARBA00007734"/>
    </source>
</evidence>
<proteinExistence type="inferred from homology"/>
<dbReference type="GO" id="GO:0000270">
    <property type="term" value="P:peptidoglycan metabolic process"/>
    <property type="evidence" value="ECO:0007669"/>
    <property type="project" value="InterPro"/>
</dbReference>
<evidence type="ECO:0000313" key="5">
    <source>
        <dbReference type="Proteomes" id="UP000576082"/>
    </source>
</evidence>
<dbReference type="InterPro" id="IPR000189">
    <property type="entry name" value="Transglyc_AS"/>
</dbReference>
<keyword evidence="5" id="KW-1185">Reference proteome</keyword>
<accession>A0A7X9P334</accession>
<dbReference type="InterPro" id="IPR023346">
    <property type="entry name" value="Lysozyme-like_dom_sf"/>
</dbReference>
<protein>
    <submittedName>
        <fullName evidence="4">Lytic transglycosylase domain-containing protein</fullName>
    </submittedName>
</protein>
<feature type="signal peptide" evidence="2">
    <location>
        <begin position="1"/>
        <end position="20"/>
    </location>
</feature>
<dbReference type="PROSITE" id="PS51257">
    <property type="entry name" value="PROKAR_LIPOPROTEIN"/>
    <property type="match status" value="1"/>
</dbReference>
<dbReference type="Proteomes" id="UP000576082">
    <property type="component" value="Unassembled WGS sequence"/>
</dbReference>
<keyword evidence="2" id="KW-0732">Signal</keyword>
<dbReference type="GO" id="GO:0016020">
    <property type="term" value="C:membrane"/>
    <property type="evidence" value="ECO:0007669"/>
    <property type="project" value="InterPro"/>
</dbReference>
<dbReference type="Gene3D" id="1.10.530.10">
    <property type="match status" value="1"/>
</dbReference>
<feature type="chain" id="PRO_5031133041" evidence="2">
    <location>
        <begin position="21"/>
        <end position="207"/>
    </location>
</feature>
<dbReference type="EMBL" id="JABANE010000026">
    <property type="protein sequence ID" value="NME68649.1"/>
    <property type="molecule type" value="Genomic_DNA"/>
</dbReference>
<dbReference type="PROSITE" id="PS00922">
    <property type="entry name" value="TRANSGLYCOSYLASE"/>
    <property type="match status" value="1"/>
</dbReference>
<dbReference type="AlphaFoldDB" id="A0A7X9P334"/>